<dbReference type="InterPro" id="IPR000569">
    <property type="entry name" value="HECT_dom"/>
</dbReference>
<organism evidence="6">
    <name type="scientific">Dendroctonus ponderosae</name>
    <name type="common">Mountain pine beetle</name>
    <dbReference type="NCBI Taxonomy" id="77166"/>
    <lineage>
        <taxon>Eukaryota</taxon>
        <taxon>Metazoa</taxon>
        <taxon>Ecdysozoa</taxon>
        <taxon>Arthropoda</taxon>
        <taxon>Hexapoda</taxon>
        <taxon>Insecta</taxon>
        <taxon>Pterygota</taxon>
        <taxon>Neoptera</taxon>
        <taxon>Endopterygota</taxon>
        <taxon>Coleoptera</taxon>
        <taxon>Polyphaga</taxon>
        <taxon>Cucujiformia</taxon>
        <taxon>Curculionidae</taxon>
        <taxon>Scolytinae</taxon>
        <taxon>Dendroctonus</taxon>
    </lineage>
</organism>
<dbReference type="InterPro" id="IPR044611">
    <property type="entry name" value="E3A/B/C-like"/>
</dbReference>
<dbReference type="PANTHER" id="PTHR45700:SF8">
    <property type="entry name" value="HECT-TYPE E3 UBIQUITIN TRANSFERASE"/>
    <property type="match status" value="1"/>
</dbReference>
<evidence type="ECO:0000256" key="2">
    <source>
        <dbReference type="ARBA" id="ARBA00012485"/>
    </source>
</evidence>
<sequence>MAEFFKPLVGSSDLEIISMENPNDLKKQLVVEFEGEQGIDEGGVSKEFFQLVIEEIFNPDYAMFTMQNESQTVWFNPTSFESTAQFTLIGIVLGLAIYNNIILAVNFPMVLYRKLMGRKGSFEDLVDWNPILYSSLKQMLEFEDADLEEVFMQTFRISYQDVFGTIINYDLKDKGDKIPVTQENKYNGESPGHDIIYAEVLKQVDMHHLTEYITPQTTGRLAKIDFIIFIIGYHS</sequence>
<dbReference type="Gene3D" id="3.30.2160.10">
    <property type="entry name" value="Hect, E3 ligase catalytic domain"/>
    <property type="match status" value="1"/>
</dbReference>
<dbReference type="Gene3D" id="3.90.1750.10">
    <property type="entry name" value="Hect, E3 ligase catalytic domains"/>
    <property type="match status" value="1"/>
</dbReference>
<gene>
    <name evidence="6" type="ORF">YQE_00164</name>
</gene>
<dbReference type="HOGENOM" id="CLU_1181267_0_0_1"/>
<dbReference type="PROSITE" id="PS50237">
    <property type="entry name" value="HECT"/>
    <property type="match status" value="1"/>
</dbReference>
<evidence type="ECO:0000256" key="1">
    <source>
        <dbReference type="ARBA" id="ARBA00000885"/>
    </source>
</evidence>
<dbReference type="GO" id="GO:0009966">
    <property type="term" value="P:regulation of signal transduction"/>
    <property type="evidence" value="ECO:0007669"/>
    <property type="project" value="UniProtKB-ARBA"/>
</dbReference>
<dbReference type="OrthoDB" id="5981550at2759"/>
<dbReference type="AlphaFoldDB" id="N6TZ80"/>
<dbReference type="PANTHER" id="PTHR45700">
    <property type="entry name" value="UBIQUITIN-PROTEIN LIGASE E3C"/>
    <property type="match status" value="1"/>
</dbReference>
<evidence type="ECO:0000256" key="3">
    <source>
        <dbReference type="ARBA" id="ARBA00022679"/>
    </source>
</evidence>
<protein>
    <recommendedName>
        <fullName evidence="2">HECT-type E3 ubiquitin transferase</fullName>
        <ecNumber evidence="2">2.3.2.26</ecNumber>
    </recommendedName>
</protein>
<comment type="caution">
    <text evidence="5">Lacks conserved residue(s) required for the propagation of feature annotation.</text>
</comment>
<dbReference type="GO" id="GO:0061630">
    <property type="term" value="F:ubiquitin protein ligase activity"/>
    <property type="evidence" value="ECO:0007669"/>
    <property type="project" value="UniProtKB-EC"/>
</dbReference>
<reference evidence="6" key="1">
    <citation type="journal article" date="2013" name="Genome Biol.">
        <title>Draft genome of the mountain pine beetle, Dendroctonus ponderosae Hopkins, a major forest pest.</title>
        <authorList>
            <person name="Keeling C.I."/>
            <person name="Yuen M.M."/>
            <person name="Liao N.Y."/>
            <person name="Docking T.R."/>
            <person name="Chan S.K."/>
            <person name="Taylor G.A."/>
            <person name="Palmquist D.L."/>
            <person name="Jackman S.D."/>
            <person name="Nguyen A."/>
            <person name="Li M."/>
            <person name="Henderson H."/>
            <person name="Janes J.K."/>
            <person name="Zhao Y."/>
            <person name="Pandoh P."/>
            <person name="Moore R."/>
            <person name="Sperling F.A."/>
            <person name="Huber D.P."/>
            <person name="Birol I."/>
            <person name="Jones S.J."/>
            <person name="Bohlmann J."/>
        </authorList>
    </citation>
    <scope>NUCLEOTIDE SEQUENCE</scope>
</reference>
<dbReference type="Pfam" id="PF00632">
    <property type="entry name" value="HECT"/>
    <property type="match status" value="1"/>
</dbReference>
<comment type="catalytic activity">
    <reaction evidence="1">
        <text>S-ubiquitinyl-[E2 ubiquitin-conjugating enzyme]-L-cysteine + [acceptor protein]-L-lysine = [E2 ubiquitin-conjugating enzyme]-L-cysteine + N(6)-ubiquitinyl-[acceptor protein]-L-lysine.</text>
        <dbReference type="EC" id="2.3.2.26"/>
    </reaction>
</comment>
<dbReference type="EC" id="2.3.2.26" evidence="2"/>
<feature type="non-terminal residue" evidence="6">
    <location>
        <position position="1"/>
    </location>
</feature>
<evidence type="ECO:0000256" key="5">
    <source>
        <dbReference type="PROSITE-ProRule" id="PRU00104"/>
    </source>
</evidence>
<dbReference type="GO" id="GO:0000209">
    <property type="term" value="P:protein polyubiquitination"/>
    <property type="evidence" value="ECO:0007669"/>
    <property type="project" value="InterPro"/>
</dbReference>
<dbReference type="SUPFAM" id="SSF56204">
    <property type="entry name" value="Hect, E3 ligase catalytic domain"/>
    <property type="match status" value="1"/>
</dbReference>
<evidence type="ECO:0000256" key="4">
    <source>
        <dbReference type="ARBA" id="ARBA00022786"/>
    </source>
</evidence>
<keyword evidence="4 5" id="KW-0833">Ubl conjugation pathway</keyword>
<keyword evidence="3" id="KW-0808">Transferase</keyword>
<dbReference type="EMBL" id="KB734938">
    <property type="protein sequence ID" value="ENN83478.1"/>
    <property type="molecule type" value="Genomic_DNA"/>
</dbReference>
<name>N6TZ80_DENPD</name>
<proteinExistence type="predicted"/>
<accession>N6TZ80</accession>
<dbReference type="SMART" id="SM00119">
    <property type="entry name" value="HECTc"/>
    <property type="match status" value="1"/>
</dbReference>
<evidence type="ECO:0000313" key="6">
    <source>
        <dbReference type="EMBL" id="ENN83478.1"/>
    </source>
</evidence>
<dbReference type="InterPro" id="IPR035983">
    <property type="entry name" value="Hect_E3_ubiquitin_ligase"/>
</dbReference>